<evidence type="ECO:0000256" key="1">
    <source>
        <dbReference type="SAM" id="MobiDB-lite"/>
    </source>
</evidence>
<dbReference type="WBParaSite" id="PEQ_0000010001-mRNA-1">
    <property type="protein sequence ID" value="PEQ_0000010001-mRNA-1"/>
    <property type="gene ID" value="PEQ_0000010001"/>
</dbReference>
<dbReference type="AlphaFoldDB" id="A0A914R0F7"/>
<reference evidence="4" key="1">
    <citation type="submission" date="2022-11" db="UniProtKB">
        <authorList>
            <consortium name="WormBaseParasite"/>
        </authorList>
    </citation>
    <scope>IDENTIFICATION</scope>
</reference>
<name>A0A914R0F7_PAREQ</name>
<keyword evidence="3" id="KW-1185">Reference proteome</keyword>
<keyword evidence="2" id="KW-0472">Membrane</keyword>
<accession>A0A914R0F7</accession>
<sequence length="162" mass="17778">MESCLGVIGCQWCTTDEDGSSPLQSAYCSPVDQCYSGIKGRRIRSFLDNSSQLTSQWSKATPVGPVAAGIMSVFLIMVIAVYCYRSQVNRLVDTRSLTDSFGAPLYKTMTLIQLASFERASNPPATVRPQYRMSPRTESSDHGYSTMTDRMAGEESECAASR</sequence>
<evidence type="ECO:0000313" key="4">
    <source>
        <dbReference type="WBParaSite" id="PEQ_0000010001-mRNA-1"/>
    </source>
</evidence>
<protein>
    <submittedName>
        <fullName evidence="4">PSI domain-containing protein</fullName>
    </submittedName>
</protein>
<keyword evidence="2" id="KW-0812">Transmembrane</keyword>
<keyword evidence="2" id="KW-1133">Transmembrane helix</keyword>
<evidence type="ECO:0000313" key="3">
    <source>
        <dbReference type="Proteomes" id="UP000887564"/>
    </source>
</evidence>
<feature type="transmembrane region" description="Helical" evidence="2">
    <location>
        <begin position="63"/>
        <end position="84"/>
    </location>
</feature>
<feature type="region of interest" description="Disordered" evidence="1">
    <location>
        <begin position="123"/>
        <end position="162"/>
    </location>
</feature>
<organism evidence="3 4">
    <name type="scientific">Parascaris equorum</name>
    <name type="common">Equine roundworm</name>
    <dbReference type="NCBI Taxonomy" id="6256"/>
    <lineage>
        <taxon>Eukaryota</taxon>
        <taxon>Metazoa</taxon>
        <taxon>Ecdysozoa</taxon>
        <taxon>Nematoda</taxon>
        <taxon>Chromadorea</taxon>
        <taxon>Rhabditida</taxon>
        <taxon>Spirurina</taxon>
        <taxon>Ascaridomorpha</taxon>
        <taxon>Ascaridoidea</taxon>
        <taxon>Ascarididae</taxon>
        <taxon>Parascaris</taxon>
    </lineage>
</organism>
<dbReference type="Proteomes" id="UP000887564">
    <property type="component" value="Unplaced"/>
</dbReference>
<proteinExistence type="predicted"/>
<evidence type="ECO:0000256" key="2">
    <source>
        <dbReference type="SAM" id="Phobius"/>
    </source>
</evidence>